<feature type="compositionally biased region" description="Polar residues" evidence="1">
    <location>
        <begin position="1"/>
        <end position="10"/>
    </location>
</feature>
<gene>
    <name evidence="2" type="ORF">RDB_LOCUS22971</name>
</gene>
<feature type="compositionally biased region" description="Low complexity" evidence="1">
    <location>
        <begin position="151"/>
        <end position="170"/>
    </location>
</feature>
<organism evidence="2 3">
    <name type="scientific">Rhizoctonia solani</name>
    <dbReference type="NCBI Taxonomy" id="456999"/>
    <lineage>
        <taxon>Eukaryota</taxon>
        <taxon>Fungi</taxon>
        <taxon>Dikarya</taxon>
        <taxon>Basidiomycota</taxon>
        <taxon>Agaricomycotina</taxon>
        <taxon>Agaricomycetes</taxon>
        <taxon>Cantharellales</taxon>
        <taxon>Ceratobasidiaceae</taxon>
        <taxon>Rhizoctonia</taxon>
    </lineage>
</organism>
<sequence>MSYPNNSRRQTPGEGSSGGHGHSRTNVPSAPLSQPQTNDYLNYPTTNPASYLGAYPAVDSEPWPYTAPEYAWVNGASATLSGGRSAAEYPPYPLPSAVTNDDLPQPYPGLYPGPYTYMNTNEPWPNVFSGQNVAPSPPSATVNPQVLHQAPPTQSTSTRTRRQPSPQTPQIASSSAVDPNPPTYRIVRREGRDALECLCGCRRSYGRHNEWVRAHGYTEISCEICGCSQSRPDSLRRHMRLRHGIDLTERAR</sequence>
<name>A0A8H2XTZ4_9AGAM</name>
<dbReference type="AlphaFoldDB" id="A0A8H2XTZ4"/>
<comment type="caution">
    <text evidence="2">The sequence shown here is derived from an EMBL/GenBank/DDBJ whole genome shotgun (WGS) entry which is preliminary data.</text>
</comment>
<feature type="region of interest" description="Disordered" evidence="1">
    <location>
        <begin position="128"/>
        <end position="183"/>
    </location>
</feature>
<evidence type="ECO:0000313" key="2">
    <source>
        <dbReference type="EMBL" id="CAE6434857.1"/>
    </source>
</evidence>
<dbReference type="Proteomes" id="UP000663850">
    <property type="component" value="Unassembled WGS sequence"/>
</dbReference>
<evidence type="ECO:0000313" key="3">
    <source>
        <dbReference type="Proteomes" id="UP000663850"/>
    </source>
</evidence>
<protein>
    <submittedName>
        <fullName evidence="2">Uncharacterized protein</fullName>
    </submittedName>
</protein>
<reference evidence="2" key="1">
    <citation type="submission" date="2021-01" db="EMBL/GenBank/DDBJ databases">
        <authorList>
            <person name="Kaushik A."/>
        </authorList>
    </citation>
    <scope>NUCLEOTIDE SEQUENCE</scope>
    <source>
        <strain evidence="2">Type strain: AG8-Rh-89/</strain>
    </source>
</reference>
<feature type="compositionally biased region" description="Polar residues" evidence="1">
    <location>
        <begin position="24"/>
        <end position="48"/>
    </location>
</feature>
<feature type="compositionally biased region" description="Polar residues" evidence="1">
    <location>
        <begin position="128"/>
        <end position="146"/>
    </location>
</feature>
<proteinExistence type="predicted"/>
<feature type="region of interest" description="Disordered" evidence="1">
    <location>
        <begin position="1"/>
        <end position="48"/>
    </location>
</feature>
<dbReference type="EMBL" id="CAJMWZ010001316">
    <property type="protein sequence ID" value="CAE6434857.1"/>
    <property type="molecule type" value="Genomic_DNA"/>
</dbReference>
<evidence type="ECO:0000256" key="1">
    <source>
        <dbReference type="SAM" id="MobiDB-lite"/>
    </source>
</evidence>
<accession>A0A8H2XTZ4</accession>